<sequence length="459" mass="50475">MAENVSPILDDNAPQSSRSTTIIAFTTALSYSLTYFWRYPIFLLPDDILSKPVVTLFEKKVDLHSAISMCFILGFGVAKLPAIRIMTSPFFFRNRCSVLISLYAISMLVECGGIYVFQSSPPLQAVSVFISSFFSSWIFGGLITYIEGRQKTETLLAVLSSFYVYAGNLSRGTASLVLKMGTPPLLMPLIIGSVTMPLASLLLIITDKSPGPSRADVQSRCKRSPMSTRRQWLFVADWGFGIGAMLMTYSVLTGIRSFRDFYVKQIFSAAIGESDVPSALYFLADLPGAVLSCAALVICNQVQSNRAALRFMLFGVLFGGATIFGSSVLFELHCLGGIVWQLLLGVGIFVAYNLVGTPCYDRLLAVTETEGTCSFLIFLSDFFGYVVTISLLFYNNFGPVNDEDDRKVLHMYTWILLGASVTIICVSAVMIYYFALRLSLRPAEATTPNPEEDAPLLDT</sequence>
<feature type="transmembrane region" description="Helical" evidence="1">
    <location>
        <begin position="414"/>
        <end position="435"/>
    </location>
</feature>
<name>A0AAE0GC24_9CHLO</name>
<feature type="transmembrane region" description="Helical" evidence="1">
    <location>
        <begin position="338"/>
        <end position="355"/>
    </location>
</feature>
<evidence type="ECO:0000313" key="3">
    <source>
        <dbReference type="Proteomes" id="UP001190700"/>
    </source>
</evidence>
<protein>
    <submittedName>
        <fullName evidence="2">Uncharacterized protein</fullName>
    </submittedName>
</protein>
<gene>
    <name evidence="2" type="ORF">CYMTET_16703</name>
</gene>
<reference evidence="2 3" key="1">
    <citation type="journal article" date="2015" name="Genome Biol. Evol.">
        <title>Comparative Genomics of a Bacterivorous Green Alga Reveals Evolutionary Causalities and Consequences of Phago-Mixotrophic Mode of Nutrition.</title>
        <authorList>
            <person name="Burns J.A."/>
            <person name="Paasch A."/>
            <person name="Narechania A."/>
            <person name="Kim E."/>
        </authorList>
    </citation>
    <scope>NUCLEOTIDE SEQUENCE [LARGE SCALE GENOMIC DNA]</scope>
    <source>
        <strain evidence="2 3">PLY_AMNH</strain>
    </source>
</reference>
<feature type="transmembrane region" description="Helical" evidence="1">
    <location>
        <begin position="375"/>
        <end position="394"/>
    </location>
</feature>
<proteinExistence type="predicted"/>
<keyword evidence="1" id="KW-0472">Membrane</keyword>
<dbReference type="AlphaFoldDB" id="A0AAE0GC24"/>
<keyword evidence="1" id="KW-1133">Transmembrane helix</keyword>
<dbReference type="EMBL" id="LGRX02007379">
    <property type="protein sequence ID" value="KAK3275153.1"/>
    <property type="molecule type" value="Genomic_DNA"/>
</dbReference>
<organism evidence="2 3">
    <name type="scientific">Cymbomonas tetramitiformis</name>
    <dbReference type="NCBI Taxonomy" id="36881"/>
    <lineage>
        <taxon>Eukaryota</taxon>
        <taxon>Viridiplantae</taxon>
        <taxon>Chlorophyta</taxon>
        <taxon>Pyramimonadophyceae</taxon>
        <taxon>Pyramimonadales</taxon>
        <taxon>Pyramimonadaceae</taxon>
        <taxon>Cymbomonas</taxon>
    </lineage>
</organism>
<keyword evidence="1" id="KW-0812">Transmembrane</keyword>
<feature type="transmembrane region" description="Helical" evidence="1">
    <location>
        <begin position="232"/>
        <end position="252"/>
    </location>
</feature>
<feature type="transmembrane region" description="Helical" evidence="1">
    <location>
        <begin position="155"/>
        <end position="173"/>
    </location>
</feature>
<dbReference type="Pfam" id="PF18943">
    <property type="entry name" value="DUF5690"/>
    <property type="match status" value="1"/>
</dbReference>
<evidence type="ECO:0000256" key="1">
    <source>
        <dbReference type="SAM" id="Phobius"/>
    </source>
</evidence>
<dbReference type="InterPro" id="IPR043745">
    <property type="entry name" value="DUF5690"/>
</dbReference>
<feature type="transmembrane region" description="Helical" evidence="1">
    <location>
        <begin position="185"/>
        <end position="205"/>
    </location>
</feature>
<comment type="caution">
    <text evidence="2">The sequence shown here is derived from an EMBL/GenBank/DDBJ whole genome shotgun (WGS) entry which is preliminary data.</text>
</comment>
<feature type="transmembrane region" description="Helical" evidence="1">
    <location>
        <begin position="98"/>
        <end position="117"/>
    </location>
</feature>
<feature type="transmembrane region" description="Helical" evidence="1">
    <location>
        <begin position="63"/>
        <end position="86"/>
    </location>
</feature>
<keyword evidence="3" id="KW-1185">Reference proteome</keyword>
<feature type="transmembrane region" description="Helical" evidence="1">
    <location>
        <begin position="279"/>
        <end position="299"/>
    </location>
</feature>
<feature type="transmembrane region" description="Helical" evidence="1">
    <location>
        <begin position="311"/>
        <end position="332"/>
    </location>
</feature>
<accession>A0AAE0GC24</accession>
<feature type="transmembrane region" description="Helical" evidence="1">
    <location>
        <begin position="21"/>
        <end position="43"/>
    </location>
</feature>
<feature type="transmembrane region" description="Helical" evidence="1">
    <location>
        <begin position="123"/>
        <end position="143"/>
    </location>
</feature>
<evidence type="ECO:0000313" key="2">
    <source>
        <dbReference type="EMBL" id="KAK3275153.1"/>
    </source>
</evidence>
<dbReference type="Proteomes" id="UP001190700">
    <property type="component" value="Unassembled WGS sequence"/>
</dbReference>